<organism evidence="1 2">
    <name type="scientific">Rhododendron molle</name>
    <name type="common">Chinese azalea</name>
    <name type="synonym">Azalea mollis</name>
    <dbReference type="NCBI Taxonomy" id="49168"/>
    <lineage>
        <taxon>Eukaryota</taxon>
        <taxon>Viridiplantae</taxon>
        <taxon>Streptophyta</taxon>
        <taxon>Embryophyta</taxon>
        <taxon>Tracheophyta</taxon>
        <taxon>Spermatophyta</taxon>
        <taxon>Magnoliopsida</taxon>
        <taxon>eudicotyledons</taxon>
        <taxon>Gunneridae</taxon>
        <taxon>Pentapetalae</taxon>
        <taxon>asterids</taxon>
        <taxon>Ericales</taxon>
        <taxon>Ericaceae</taxon>
        <taxon>Ericoideae</taxon>
        <taxon>Rhodoreae</taxon>
        <taxon>Rhododendron</taxon>
    </lineage>
</organism>
<comment type="caution">
    <text evidence="1">The sequence shown here is derived from an EMBL/GenBank/DDBJ whole genome shotgun (WGS) entry which is preliminary data.</text>
</comment>
<evidence type="ECO:0000313" key="2">
    <source>
        <dbReference type="Proteomes" id="UP001062846"/>
    </source>
</evidence>
<proteinExistence type="predicted"/>
<sequence length="77" mass="8494">MALEVSLGRVWHSWVTTGLFIEGGGSYSTWWYVQEGGSRPLSNDRSMNAGMVTETPCVMSDHALMKLRADIPSTKVC</sequence>
<keyword evidence="2" id="KW-1185">Reference proteome</keyword>
<evidence type="ECO:0000313" key="1">
    <source>
        <dbReference type="EMBL" id="KAI8570307.1"/>
    </source>
</evidence>
<reference evidence="1" key="1">
    <citation type="submission" date="2022-02" db="EMBL/GenBank/DDBJ databases">
        <title>Plant Genome Project.</title>
        <authorList>
            <person name="Zhang R.-G."/>
        </authorList>
    </citation>
    <scope>NUCLEOTIDE SEQUENCE</scope>
    <source>
        <strain evidence="1">AT1</strain>
    </source>
</reference>
<dbReference type="Proteomes" id="UP001062846">
    <property type="component" value="Chromosome 1"/>
</dbReference>
<accession>A0ACC0PX45</accession>
<name>A0ACC0PX45_RHOML</name>
<protein>
    <submittedName>
        <fullName evidence="1">Uncharacterized protein</fullName>
    </submittedName>
</protein>
<gene>
    <name evidence="1" type="ORF">RHMOL_Rhmol01G0024200</name>
</gene>
<dbReference type="EMBL" id="CM046388">
    <property type="protein sequence ID" value="KAI8570307.1"/>
    <property type="molecule type" value="Genomic_DNA"/>
</dbReference>